<protein>
    <recommendedName>
        <fullName evidence="3 7">Guanine deaminase</fullName>
        <shortName evidence="8">Guanase</shortName>
        <ecNumber evidence="3 7">3.5.4.3</ecNumber>
    </recommendedName>
    <alternativeName>
        <fullName evidence="8">Guanine aminohydrolase</fullName>
    </alternativeName>
</protein>
<evidence type="ECO:0000259" key="9">
    <source>
        <dbReference type="Pfam" id="PF01979"/>
    </source>
</evidence>
<evidence type="ECO:0000256" key="4">
    <source>
        <dbReference type="ARBA" id="ARBA00022723"/>
    </source>
</evidence>
<gene>
    <name evidence="10" type="ORF">SAMN04487752_1537</name>
</gene>
<comment type="cofactor">
    <cofactor evidence="8">
        <name>Zn(2+)</name>
        <dbReference type="ChEBI" id="CHEBI:29105"/>
    </cofactor>
    <text evidence="8">Binds 1 zinc ion per subunit.</text>
</comment>
<dbReference type="GO" id="GO:0005829">
    <property type="term" value="C:cytosol"/>
    <property type="evidence" value="ECO:0007669"/>
    <property type="project" value="TreeGrafter"/>
</dbReference>
<dbReference type="Gene3D" id="3.20.20.140">
    <property type="entry name" value="Metal-dependent hydrolases"/>
    <property type="match status" value="1"/>
</dbReference>
<dbReference type="InterPro" id="IPR014311">
    <property type="entry name" value="Guanine_deaminase"/>
</dbReference>
<comment type="similarity">
    <text evidence="2 8">Belongs to the metallo-dependent hydrolases superfamily. ATZ/TRZ family.</text>
</comment>
<evidence type="ECO:0000256" key="5">
    <source>
        <dbReference type="ARBA" id="ARBA00022801"/>
    </source>
</evidence>
<comment type="function">
    <text evidence="8">Catalyzes the hydrolytic deamination of guanine, producing xanthine and ammonia.</text>
</comment>
<dbReference type="UniPathway" id="UPA00603">
    <property type="reaction ID" value="UER00660"/>
</dbReference>
<dbReference type="PANTHER" id="PTHR11271">
    <property type="entry name" value="GUANINE DEAMINASE"/>
    <property type="match status" value="1"/>
</dbReference>
<dbReference type="EC" id="3.5.4.3" evidence="3 7"/>
<dbReference type="NCBIfam" id="TIGR02967">
    <property type="entry name" value="guan_deamin"/>
    <property type="match status" value="1"/>
</dbReference>
<dbReference type="AlphaFoldDB" id="A0A1H0ZIA9"/>
<comment type="catalytic activity">
    <reaction evidence="8">
        <text>guanine + H2O + H(+) = xanthine + NH4(+)</text>
        <dbReference type="Rhea" id="RHEA:14665"/>
        <dbReference type="ChEBI" id="CHEBI:15377"/>
        <dbReference type="ChEBI" id="CHEBI:15378"/>
        <dbReference type="ChEBI" id="CHEBI:16235"/>
        <dbReference type="ChEBI" id="CHEBI:17712"/>
        <dbReference type="ChEBI" id="CHEBI:28938"/>
        <dbReference type="EC" id="3.5.4.3"/>
    </reaction>
</comment>
<evidence type="ECO:0000256" key="3">
    <source>
        <dbReference type="ARBA" id="ARBA00012781"/>
    </source>
</evidence>
<dbReference type="GO" id="GO:0008270">
    <property type="term" value="F:zinc ion binding"/>
    <property type="evidence" value="ECO:0007669"/>
    <property type="project" value="UniProtKB-UniRule"/>
</dbReference>
<dbReference type="InterPro" id="IPR006680">
    <property type="entry name" value="Amidohydro-rel"/>
</dbReference>
<feature type="domain" description="Amidohydrolase-related" evidence="9">
    <location>
        <begin position="69"/>
        <end position="450"/>
    </location>
</feature>
<dbReference type="OrthoDB" id="9807210at2"/>
<accession>A0A1H0ZIA9</accession>
<name>A0A1H0ZIA9_9LACT</name>
<dbReference type="Pfam" id="PF01979">
    <property type="entry name" value="Amidohydro_1"/>
    <property type="match status" value="1"/>
</dbReference>
<keyword evidence="11" id="KW-1185">Reference proteome</keyword>
<evidence type="ECO:0000256" key="6">
    <source>
        <dbReference type="ARBA" id="ARBA00022833"/>
    </source>
</evidence>
<sequence>MKDIVKVLKGTGFSSISAQEIEMLENYLYCIDERGMIVKRLSPSNSHYYSTLQNAKDEHKLVELTEGQYLLPGFIDLHIHAPQWAQSGTALDIPLHQWLNTYTFPLESKFEDTLFAKKVYSHLVDTLLANGTTTGLYFATVHEESSYQLAKICAEKGQRGLVGKVIMDDPDQNPDYYRDNDTQTALEETERFINRVKALHEETIQGVYPVITPRFVPSCTDSALDGLGKLAEAYDVHVTSHCSESDWEHGYVKERFGKNDAQVLNEFGLLREKSVMAHCNFLSEADACTFKEKGSAIAHCPISNAYFANSVIPIKHFHDLGVEVGLGTDLSGGYDPSIYSAIRQTVISSRVLEDGVDTEKAPEDRGGRSNSRVTAKEAFYFATAGGGESLSLPIGRLAENYAFDAQIIDTTISQASMPIFDENEPLEDIFQKLLYLTKRENIISVWVQGEKIANKKESYTYNGEY</sequence>
<organism evidence="10 11">
    <name type="scientific">Carnobacterium viridans</name>
    <dbReference type="NCBI Taxonomy" id="174587"/>
    <lineage>
        <taxon>Bacteria</taxon>
        <taxon>Bacillati</taxon>
        <taxon>Bacillota</taxon>
        <taxon>Bacilli</taxon>
        <taxon>Lactobacillales</taxon>
        <taxon>Carnobacteriaceae</taxon>
        <taxon>Carnobacterium</taxon>
    </lineage>
</organism>
<dbReference type="SUPFAM" id="SSF51556">
    <property type="entry name" value="Metallo-dependent hydrolases"/>
    <property type="match status" value="1"/>
</dbReference>
<evidence type="ECO:0000313" key="11">
    <source>
        <dbReference type="Proteomes" id="UP000199481"/>
    </source>
</evidence>
<keyword evidence="4 8" id="KW-0479">Metal-binding</keyword>
<dbReference type="Gene3D" id="2.30.40.10">
    <property type="entry name" value="Urease, subunit C, domain 1"/>
    <property type="match status" value="1"/>
</dbReference>
<evidence type="ECO:0000256" key="8">
    <source>
        <dbReference type="RuleBase" id="RU366009"/>
    </source>
</evidence>
<dbReference type="InterPro" id="IPR032466">
    <property type="entry name" value="Metal_Hydrolase"/>
</dbReference>
<dbReference type="Proteomes" id="UP000199481">
    <property type="component" value="Unassembled WGS sequence"/>
</dbReference>
<dbReference type="GO" id="GO:0006147">
    <property type="term" value="P:guanine catabolic process"/>
    <property type="evidence" value="ECO:0007669"/>
    <property type="project" value="UniProtKB-UniRule"/>
</dbReference>
<dbReference type="PANTHER" id="PTHR11271:SF6">
    <property type="entry name" value="GUANINE DEAMINASE"/>
    <property type="match status" value="1"/>
</dbReference>
<proteinExistence type="inferred from homology"/>
<keyword evidence="6 8" id="KW-0862">Zinc</keyword>
<evidence type="ECO:0000313" key="10">
    <source>
        <dbReference type="EMBL" id="SDQ27160.1"/>
    </source>
</evidence>
<comment type="pathway">
    <text evidence="1 8">Purine metabolism; guanine degradation; xanthine from guanine: step 1/1.</text>
</comment>
<evidence type="ECO:0000256" key="7">
    <source>
        <dbReference type="NCBIfam" id="TIGR02967"/>
    </source>
</evidence>
<reference evidence="11" key="1">
    <citation type="submission" date="2016-10" db="EMBL/GenBank/DDBJ databases">
        <authorList>
            <person name="Varghese N."/>
            <person name="Submissions S."/>
        </authorList>
    </citation>
    <scope>NUCLEOTIDE SEQUENCE [LARGE SCALE GENOMIC DNA]</scope>
    <source>
        <strain evidence="11">MPL-11</strain>
    </source>
</reference>
<evidence type="ECO:0000256" key="1">
    <source>
        <dbReference type="ARBA" id="ARBA00004984"/>
    </source>
</evidence>
<evidence type="ECO:0000256" key="2">
    <source>
        <dbReference type="ARBA" id="ARBA00006745"/>
    </source>
</evidence>
<dbReference type="EMBL" id="FNJW01000008">
    <property type="protein sequence ID" value="SDQ27160.1"/>
    <property type="molecule type" value="Genomic_DNA"/>
</dbReference>
<dbReference type="GO" id="GO:0008892">
    <property type="term" value="F:guanine deaminase activity"/>
    <property type="evidence" value="ECO:0007669"/>
    <property type="project" value="UniProtKB-UniRule"/>
</dbReference>
<dbReference type="RefSeq" id="WP_089976791.1">
    <property type="nucleotide sequence ID" value="NZ_CP084916.1"/>
</dbReference>
<dbReference type="InterPro" id="IPR011059">
    <property type="entry name" value="Metal-dep_hydrolase_composite"/>
</dbReference>
<dbReference type="InterPro" id="IPR051607">
    <property type="entry name" value="Metallo-dep_hydrolases"/>
</dbReference>
<keyword evidence="5 8" id="KW-0378">Hydrolase</keyword>